<protein>
    <submittedName>
        <fullName evidence="1">Uncharacterized protein</fullName>
    </submittedName>
</protein>
<dbReference type="AlphaFoldDB" id="W5SGI5"/>
<accession>W5SGI5</accession>
<gene>
    <name evidence="1" type="ORF">BOM_1442</name>
</gene>
<name>W5SGI5_9SPIR</name>
<sequence length="30" mass="3894">MINKYILLRRTYFIMRKEIKFPEKKKSFRD</sequence>
<organism evidence="1">
    <name type="scientific">Borrelia miyamotoi FR64b</name>
    <dbReference type="NCBI Taxonomy" id="1292392"/>
    <lineage>
        <taxon>Bacteria</taxon>
        <taxon>Pseudomonadati</taxon>
        <taxon>Spirochaetota</taxon>
        <taxon>Spirochaetia</taxon>
        <taxon>Spirochaetales</taxon>
        <taxon>Borreliaceae</taxon>
        <taxon>Borrelia</taxon>
    </lineage>
</organism>
<dbReference type="EMBL" id="CP004251">
    <property type="protein sequence ID" value="AHH05985.1"/>
    <property type="molecule type" value="Genomic_DNA"/>
</dbReference>
<dbReference type="HOGENOM" id="CLU_3402408_0_0_12"/>
<geneLocation type="plasmid" evidence="1">
    <name>unnamed</name>
</geneLocation>
<proteinExistence type="predicted"/>
<evidence type="ECO:0000313" key="1">
    <source>
        <dbReference type="EMBL" id="AHH05985.1"/>
    </source>
</evidence>
<reference evidence="1" key="1">
    <citation type="submission" date="2013-02" db="EMBL/GenBank/DDBJ databases">
        <title>Comparative genomics of Borrelia species.</title>
        <authorList>
            <person name="Schwan T.G."/>
            <person name="Raffel S.J."/>
            <person name="Porcella S.F."/>
        </authorList>
    </citation>
    <scope>NUCLEOTIDE SEQUENCE</scope>
    <source>
        <strain evidence="1">FR64b</strain>
        <plasmid evidence="1">unnamed</plasmid>
    </source>
</reference>
<keyword evidence="1" id="KW-0614">Plasmid</keyword>